<sequence>MDGLDGDDMNKEEGEITDDDEVEETKTRNVANDRGDERRYENRRDSSKFHRRSDQGLFSPSSSDSSVLRYSSRDFHGPQGRPHQDSSCVSSSSSRSFMSPESPFRDRFRTWSDRREYDSYSKDYHTHSQRPHQHNQEPQGNTPASSWRQKRFYSKGNNQSPEAQDSSFRSINENPALRMDPKMQSYFNIVRNRNDTGPVNGMHPPRSSGEGAFGARTSMEEDYFQLLQNYSQLQEEIKKVEDDRSSASPSPHVDSSTDVQRGNPRQSGAVTTKPTPPEAVDRPSKTVAEAASDVSSDEMGGNSQDQVIIVDSSPNTMSVAASLANVRDESVSGLGQEGILTVASTVDEGSAVAAAFLAVAAETSESTVAEQQSAGPHSLSASPSEPVVEDEEEEEELDELQLRLLALQSTLKQTKDNGDTTPASSQSSSAVTPMKESSSKLPQNIIESSLVETESNSLSKPVDTASKSDSSSSKAHSVPKDHVQKTNSSTQHSHSSERKAEASTASQNKKTSKESSKDRSSESRSRTGRGRRDEGREKENSKRRAKDEKEKSSSSRSRPLPFAPVRLEKISLMKSRTSSLTDAARRAQRRARQTSVARQLPRPSAPTSGSRSGQSRPRTSSDRHRSSSGVNDGRVQYEERQREISKILSIGDQKERMDRLLKLINNEVEKSTSPLKPPPKLPSLTDNYEEVEMDIDSEEDMTEALQMEDIQTAMQPVPVMGADQFDSGSTDLLTSHPYMLSYRHWMGQYGAVMDPYTSVMPYVLPPLPPTNPPLPPLPPIEDSFPPPLPPDEPPPPPPPSELFSSAVATTVDLEKKTGTDEQRISKLEQFFQNITRQTKCEAEITPSEDVVPSLVPVQDSSVVELGSPKLVHSPDDFSSDKSAAFYSPSQPTDVFSSPQKAVEAAGDDDEDEDELRAQLLRALMARRKQEVQGKAASTASSRDSSPSASITASPQHIMVTKPTAVSSRKVHVKKAPLYSKRMMELPVHKPVVVQLGADSSSEDEGGHENKKLGLGLDIDSFLREQRQSVDVKGTDGSVQSSPAENRSDTRVVQEVSDSTLQLQAVLRQKEVDLAKRRQLILSDQGKLKELFGKLNKFMNNQKKAEVEAAQLRKQIEQMQKQLEFYEKYLSGNSKLVATGKQQVKQTKDNVLKRKEIYRVAAAETSSLGRKLHGPGYKLGTITPPVRDLKRKVKMGSDIGLSVTFKPSPGKKAKPNPSPLAESHNENIPSPQSHQNAGSSAKAQKMAELQRQSEQIKQRLQQIEMQGLEMMKVEAQRKEIRSTASSGNNPRQAEKSKQAASLKSLESIKLEPLDSNVTSTKSRRRSLLDMTQSPKPTLLLKGCEDLKDSDPSKTASSAPGKKAEGQSIAFKMPSGSQLRNLCKIQREKVERVLTSPAHLSHEIFSSLTQHCAPIPELKLVRSGSKQHKQEEESDGTDLPYTSSLLPFRAYRFSSYYRTKAGLTITSGTYSHKLNPNRVLCRYELQGTCNDQHCPWQHSRDYKLSDKDILMDLVSYCPSLAGVTDETPISSYASVIGDYVDSLLSQHKGKMTIDHLCLLLTDKVNAAAKHTRPHTMFPDRRPWRPSASVPSTFSLSLLSQFQTTTDTTSGARQSQREADSVLDADDVRYFVLETVAPGEEVQDMEGAVLATPADTQLWLRLAYSKLSNPARSSEECLGQALNVLSRGLESNEDSWELWVHYLALYKRHPDSAADFKDLCQTALACAPCYDIWWLLLEASTGFHAKDAVCNSALDFLCGKEGRQALKGAKENGKDLPCQPDLMGSHQMLEMLLYKVNLNIQSGRFKTALNFIKSVLGLRDSVSKERGYLKRLTHADRCVLWICLLHLMEFQCLPAALYDPANQNPGQIRSKDKLYIPWHNKANLATSLETLVQYLGQAVTVDIDKRLDSGTSSHYVMAVQNLAELLRSREKYVEACQILKPVLQCVPHLEDVWLMVADIYAGCHDVANARKVLLDATKPNLYSAKLHFHVALLEMSQENIDEALEQLEQFVLRHYDVSQEEMAKADPNLFFL</sequence>
<feature type="compositionally biased region" description="Polar residues" evidence="3">
    <location>
        <begin position="257"/>
        <end position="273"/>
    </location>
</feature>
<keyword evidence="1" id="KW-0863">Zinc-finger</keyword>
<evidence type="ECO:0000313" key="5">
    <source>
        <dbReference type="EMBL" id="KAK7107778.1"/>
    </source>
</evidence>
<feature type="compositionally biased region" description="Low complexity" evidence="3">
    <location>
        <begin position="86"/>
        <end position="102"/>
    </location>
</feature>
<dbReference type="PROSITE" id="PS50103">
    <property type="entry name" value="ZF_C3H1"/>
    <property type="match status" value="1"/>
</dbReference>
<gene>
    <name evidence="5" type="ORF">V1264_015635</name>
</gene>
<feature type="compositionally biased region" description="Pro residues" evidence="3">
    <location>
        <begin position="773"/>
        <end position="800"/>
    </location>
</feature>
<feature type="compositionally biased region" description="Polar residues" evidence="3">
    <location>
        <begin position="363"/>
        <end position="381"/>
    </location>
</feature>
<feature type="region of interest" description="Disordered" evidence="3">
    <location>
        <begin position="1029"/>
        <end position="1052"/>
    </location>
</feature>
<proteinExistence type="predicted"/>
<feature type="compositionally biased region" description="Basic and acidic residues" evidence="3">
    <location>
        <begin position="511"/>
        <end position="553"/>
    </location>
</feature>
<dbReference type="PANTHER" id="PTHR21563:SF3">
    <property type="entry name" value="ZINC FINGER C3H1 DOMAIN-CONTAINING PROTEIN"/>
    <property type="match status" value="1"/>
</dbReference>
<feature type="compositionally biased region" description="Polar residues" evidence="3">
    <location>
        <begin position="419"/>
        <end position="459"/>
    </location>
</feature>
<dbReference type="EMBL" id="JBAMIC010000004">
    <property type="protein sequence ID" value="KAK7107778.1"/>
    <property type="molecule type" value="Genomic_DNA"/>
</dbReference>
<evidence type="ECO:0000256" key="2">
    <source>
        <dbReference type="SAM" id="Coils"/>
    </source>
</evidence>
<evidence type="ECO:0000313" key="6">
    <source>
        <dbReference type="Proteomes" id="UP001374579"/>
    </source>
</evidence>
<feature type="compositionally biased region" description="Polar residues" evidence="3">
    <location>
        <begin position="1225"/>
        <end position="1241"/>
    </location>
</feature>
<dbReference type="GO" id="GO:0000178">
    <property type="term" value="C:exosome (RNase complex)"/>
    <property type="evidence" value="ECO:0007669"/>
    <property type="project" value="TreeGrafter"/>
</dbReference>
<feature type="compositionally biased region" description="Polar residues" evidence="3">
    <location>
        <begin position="136"/>
        <end position="147"/>
    </location>
</feature>
<feature type="region of interest" description="Disordered" evidence="3">
    <location>
        <begin position="1"/>
        <end position="217"/>
    </location>
</feature>
<feature type="coiled-coil region" evidence="2">
    <location>
        <begin position="1094"/>
        <end position="1128"/>
    </location>
</feature>
<evidence type="ECO:0000256" key="3">
    <source>
        <dbReference type="SAM" id="MobiDB-lite"/>
    </source>
</evidence>
<reference evidence="5 6" key="1">
    <citation type="submission" date="2024-02" db="EMBL/GenBank/DDBJ databases">
        <title>Chromosome-scale genome assembly of the rough periwinkle Littorina saxatilis.</title>
        <authorList>
            <person name="De Jode A."/>
            <person name="Faria R."/>
            <person name="Formenti G."/>
            <person name="Sims Y."/>
            <person name="Smith T.P."/>
            <person name="Tracey A."/>
            <person name="Wood J.M.D."/>
            <person name="Zagrodzka Z.B."/>
            <person name="Johannesson K."/>
            <person name="Butlin R.K."/>
            <person name="Leder E.H."/>
        </authorList>
    </citation>
    <scope>NUCLEOTIDE SEQUENCE [LARGE SCALE GENOMIC DNA]</scope>
    <source>
        <strain evidence="5">Snail1</strain>
        <tissue evidence="5">Muscle</tissue>
    </source>
</reference>
<dbReference type="InterPro" id="IPR000571">
    <property type="entry name" value="Znf_CCCH"/>
</dbReference>
<feature type="compositionally biased region" description="Basic and acidic residues" evidence="3">
    <location>
        <begin position="1341"/>
        <end position="1350"/>
    </location>
</feature>
<feature type="region of interest" description="Disordered" evidence="3">
    <location>
        <begin position="1199"/>
        <end position="1256"/>
    </location>
</feature>
<comment type="caution">
    <text evidence="5">The sequence shown here is derived from an EMBL/GenBank/DDBJ whole genome shotgun (WGS) entry which is preliminary data.</text>
</comment>
<keyword evidence="1" id="KW-0479">Metal-binding</keyword>
<feature type="domain" description="C3H1-type" evidence="4">
    <location>
        <begin position="1473"/>
        <end position="1499"/>
    </location>
</feature>
<feature type="compositionally biased region" description="Polar residues" evidence="3">
    <location>
        <begin position="887"/>
        <end position="899"/>
    </location>
</feature>
<feature type="region of interest" description="Disordered" evidence="3">
    <location>
        <begin position="1277"/>
        <end position="1369"/>
    </location>
</feature>
<dbReference type="InterPro" id="IPR039278">
    <property type="entry name" value="Red1"/>
</dbReference>
<keyword evidence="1" id="KW-0862">Zinc</keyword>
<feature type="compositionally biased region" description="Basic and acidic residues" evidence="3">
    <location>
        <begin position="235"/>
        <end position="245"/>
    </location>
</feature>
<feature type="compositionally biased region" description="Acidic residues" evidence="3">
    <location>
        <begin position="387"/>
        <end position="398"/>
    </location>
</feature>
<feature type="compositionally biased region" description="Low complexity" evidence="3">
    <location>
        <begin position="59"/>
        <end position="70"/>
    </location>
</feature>
<name>A0AAN9GG79_9CAEN</name>
<dbReference type="GO" id="GO:0005634">
    <property type="term" value="C:nucleus"/>
    <property type="evidence" value="ECO:0007669"/>
    <property type="project" value="TreeGrafter"/>
</dbReference>
<dbReference type="InterPro" id="IPR011990">
    <property type="entry name" value="TPR-like_helical_dom_sf"/>
</dbReference>
<dbReference type="Gene3D" id="1.25.40.10">
    <property type="entry name" value="Tetratricopeptide repeat domain"/>
    <property type="match status" value="2"/>
</dbReference>
<dbReference type="PANTHER" id="PTHR21563">
    <property type="entry name" value="ZINC FINGER C3H1 DOMAIN-CONTAINING PROTEIN"/>
    <property type="match status" value="1"/>
</dbReference>
<feature type="compositionally biased region" description="Basic and acidic residues" evidence="3">
    <location>
        <begin position="24"/>
        <end position="54"/>
    </location>
</feature>
<keyword evidence="2" id="KW-0175">Coiled coil</keyword>
<dbReference type="GO" id="GO:0008270">
    <property type="term" value="F:zinc ion binding"/>
    <property type="evidence" value="ECO:0007669"/>
    <property type="project" value="UniProtKB-KW"/>
</dbReference>
<feature type="region of interest" description="Disordered" evidence="3">
    <location>
        <begin position="411"/>
        <end position="638"/>
    </location>
</feature>
<feature type="region of interest" description="Disordered" evidence="3">
    <location>
        <begin position="773"/>
        <end position="803"/>
    </location>
</feature>
<feature type="region of interest" description="Disordered" evidence="3">
    <location>
        <begin position="234"/>
        <end position="306"/>
    </location>
</feature>
<evidence type="ECO:0000259" key="4">
    <source>
        <dbReference type="PROSITE" id="PS50103"/>
    </source>
</evidence>
<dbReference type="Proteomes" id="UP001374579">
    <property type="component" value="Unassembled WGS sequence"/>
</dbReference>
<evidence type="ECO:0000256" key="1">
    <source>
        <dbReference type="PROSITE-ProRule" id="PRU00723"/>
    </source>
</evidence>
<feature type="compositionally biased region" description="Low complexity" evidence="3">
    <location>
        <begin position="465"/>
        <end position="476"/>
    </location>
</feature>
<feature type="region of interest" description="Disordered" evidence="3">
    <location>
        <begin position="928"/>
        <end position="956"/>
    </location>
</feature>
<protein>
    <recommendedName>
        <fullName evidence="4">C3H1-type domain-containing protein</fullName>
    </recommendedName>
</protein>
<accession>A0AAN9GG79</accession>
<keyword evidence="6" id="KW-1185">Reference proteome</keyword>
<feature type="compositionally biased region" description="Polar residues" evidence="3">
    <location>
        <begin position="605"/>
        <end position="618"/>
    </location>
</feature>
<dbReference type="SUPFAM" id="SSF48452">
    <property type="entry name" value="TPR-like"/>
    <property type="match status" value="1"/>
</dbReference>
<feature type="compositionally biased region" description="Basic and acidic residues" evidence="3">
    <location>
        <begin position="103"/>
        <end position="126"/>
    </location>
</feature>
<organism evidence="5 6">
    <name type="scientific">Littorina saxatilis</name>
    <dbReference type="NCBI Taxonomy" id="31220"/>
    <lineage>
        <taxon>Eukaryota</taxon>
        <taxon>Metazoa</taxon>
        <taxon>Spiralia</taxon>
        <taxon>Lophotrochozoa</taxon>
        <taxon>Mollusca</taxon>
        <taxon>Gastropoda</taxon>
        <taxon>Caenogastropoda</taxon>
        <taxon>Littorinimorpha</taxon>
        <taxon>Littorinoidea</taxon>
        <taxon>Littorinidae</taxon>
        <taxon>Littorina</taxon>
    </lineage>
</organism>
<feature type="region of interest" description="Disordered" evidence="3">
    <location>
        <begin position="881"/>
        <end position="913"/>
    </location>
</feature>
<feature type="compositionally biased region" description="Polar residues" evidence="3">
    <location>
        <begin position="1281"/>
        <end position="1290"/>
    </location>
</feature>
<feature type="zinc finger region" description="C3H1-type" evidence="1">
    <location>
        <begin position="1473"/>
        <end position="1499"/>
    </location>
</feature>
<dbReference type="Pfam" id="PF10650">
    <property type="entry name" value="zf-C3H1"/>
    <property type="match status" value="1"/>
</dbReference>
<feature type="compositionally biased region" description="Low complexity" evidence="3">
    <location>
        <begin position="935"/>
        <end position="953"/>
    </location>
</feature>
<dbReference type="InterPro" id="IPR019607">
    <property type="entry name" value="Putative_zinc-finger_domain"/>
</dbReference>
<feature type="compositionally biased region" description="Polar residues" evidence="3">
    <location>
        <begin position="155"/>
        <end position="173"/>
    </location>
</feature>
<feature type="region of interest" description="Disordered" evidence="3">
    <location>
        <begin position="362"/>
        <end position="398"/>
    </location>
</feature>
<feature type="compositionally biased region" description="Low complexity" evidence="3">
    <location>
        <begin position="246"/>
        <end position="256"/>
    </location>
</feature>